<accession>A0A239DAY7</accession>
<dbReference type="Proteomes" id="UP000198373">
    <property type="component" value="Unassembled WGS sequence"/>
</dbReference>
<evidence type="ECO:0000313" key="3">
    <source>
        <dbReference type="Proteomes" id="UP000198373"/>
    </source>
</evidence>
<feature type="region of interest" description="Disordered" evidence="1">
    <location>
        <begin position="29"/>
        <end position="54"/>
    </location>
</feature>
<proteinExistence type="predicted"/>
<evidence type="ECO:0000256" key="1">
    <source>
        <dbReference type="SAM" id="MobiDB-lite"/>
    </source>
</evidence>
<gene>
    <name evidence="2" type="ORF">SAMN06893096_10373</name>
</gene>
<evidence type="ECO:0000313" key="2">
    <source>
        <dbReference type="EMBL" id="SNS28853.1"/>
    </source>
</evidence>
<sequence length="54" mass="5573">MEVSGQLRPIVPDAGALFAETLDDVLRRTGVGPAGSARAEGGGPEVGEQRGRLR</sequence>
<protein>
    <submittedName>
        <fullName evidence="2">Uncharacterized protein</fullName>
    </submittedName>
</protein>
<dbReference type="EMBL" id="FZOO01000003">
    <property type="protein sequence ID" value="SNS28853.1"/>
    <property type="molecule type" value="Genomic_DNA"/>
</dbReference>
<keyword evidence="3" id="KW-1185">Reference proteome</keyword>
<organism evidence="2 3">
    <name type="scientific">Geodermatophilus pulveris</name>
    <dbReference type="NCBI Taxonomy" id="1564159"/>
    <lineage>
        <taxon>Bacteria</taxon>
        <taxon>Bacillati</taxon>
        <taxon>Actinomycetota</taxon>
        <taxon>Actinomycetes</taxon>
        <taxon>Geodermatophilales</taxon>
        <taxon>Geodermatophilaceae</taxon>
        <taxon>Geodermatophilus</taxon>
    </lineage>
</organism>
<reference evidence="3" key="1">
    <citation type="submission" date="2017-06" db="EMBL/GenBank/DDBJ databases">
        <authorList>
            <person name="Varghese N."/>
            <person name="Submissions S."/>
        </authorList>
    </citation>
    <scope>NUCLEOTIDE SEQUENCE [LARGE SCALE GENOMIC DNA]</scope>
    <source>
        <strain evidence="3">DSM 46839</strain>
    </source>
</reference>
<name>A0A239DAY7_9ACTN</name>
<dbReference type="AlphaFoldDB" id="A0A239DAY7"/>
<dbReference type="RefSeq" id="WP_179224277.1">
    <property type="nucleotide sequence ID" value="NZ_FZOO01000003.1"/>
</dbReference>